<keyword evidence="2" id="KW-1185">Reference proteome</keyword>
<evidence type="ECO:0000313" key="2">
    <source>
        <dbReference type="Proteomes" id="UP001169063"/>
    </source>
</evidence>
<gene>
    <name evidence="1" type="ORF">Q0812_08330</name>
</gene>
<dbReference type="SUPFAM" id="SSF53335">
    <property type="entry name" value="S-adenosyl-L-methionine-dependent methyltransferases"/>
    <property type="match status" value="1"/>
</dbReference>
<dbReference type="Pfam" id="PF06080">
    <property type="entry name" value="DUF938"/>
    <property type="match status" value="1"/>
</dbReference>
<dbReference type="InterPro" id="IPR010342">
    <property type="entry name" value="DUF938"/>
</dbReference>
<dbReference type="PANTHER" id="PTHR20974">
    <property type="entry name" value="UPF0585 PROTEIN CG18661"/>
    <property type="match status" value="1"/>
</dbReference>
<name>A0ABT8SQ28_9CAUL</name>
<dbReference type="RefSeq" id="WP_302109861.1">
    <property type="nucleotide sequence ID" value="NZ_JAUKTR010000003.1"/>
</dbReference>
<reference evidence="1" key="1">
    <citation type="submission" date="2023-07" db="EMBL/GenBank/DDBJ databases">
        <title>Brevundimonas soil sp. nov., isolated from the soil of chemical plant.</title>
        <authorList>
            <person name="Wu N."/>
        </authorList>
    </citation>
    <scope>NUCLEOTIDE SEQUENCE</scope>
    <source>
        <strain evidence="1">XZ-24</strain>
    </source>
</reference>
<comment type="caution">
    <text evidence="1">The sequence shown here is derived from an EMBL/GenBank/DDBJ whole genome shotgun (WGS) entry which is preliminary data.</text>
</comment>
<dbReference type="PANTHER" id="PTHR20974:SF0">
    <property type="entry name" value="UPF0585 PROTEIN CG18661"/>
    <property type="match status" value="1"/>
</dbReference>
<dbReference type="Gene3D" id="3.40.50.150">
    <property type="entry name" value="Vaccinia Virus protein VP39"/>
    <property type="match status" value="1"/>
</dbReference>
<sequence>MISDPPPGARTAPAAARNRGPILQILRPRLGPGDRVLEIASGSGEHAVFLTEALPRIDWTPSDPDPEALHSIAAWRAAAGRGNLKQPLALDVADQGSWPEGPFDALFCANMIHISPWTATEALMRGAGRVLRPGGRLFLYGPFREADRPFAPSNAAFDEGLRARDPRWGVRDLDAVKAEALGQGLILTERLEMPANNLTVVFEKA</sequence>
<proteinExistence type="predicted"/>
<evidence type="ECO:0000313" key="1">
    <source>
        <dbReference type="EMBL" id="MDO1559432.1"/>
    </source>
</evidence>
<dbReference type="EMBL" id="JAUKTR010000003">
    <property type="protein sequence ID" value="MDO1559432.1"/>
    <property type="molecule type" value="Genomic_DNA"/>
</dbReference>
<dbReference type="CDD" id="cd02440">
    <property type="entry name" value="AdoMet_MTases"/>
    <property type="match status" value="1"/>
</dbReference>
<protein>
    <submittedName>
        <fullName evidence="1">DUF938 domain-containing protein</fullName>
    </submittedName>
</protein>
<organism evidence="1 2">
    <name type="scientific">Peiella sedimenti</name>
    <dbReference type="NCBI Taxonomy" id="3061083"/>
    <lineage>
        <taxon>Bacteria</taxon>
        <taxon>Pseudomonadati</taxon>
        <taxon>Pseudomonadota</taxon>
        <taxon>Alphaproteobacteria</taxon>
        <taxon>Caulobacterales</taxon>
        <taxon>Caulobacteraceae</taxon>
        <taxon>Peiella</taxon>
    </lineage>
</organism>
<dbReference type="InterPro" id="IPR029063">
    <property type="entry name" value="SAM-dependent_MTases_sf"/>
</dbReference>
<dbReference type="Proteomes" id="UP001169063">
    <property type="component" value="Unassembled WGS sequence"/>
</dbReference>
<accession>A0ABT8SQ28</accession>